<dbReference type="InterPro" id="IPR050494">
    <property type="entry name" value="Ser_Thr_dual-spec_kinase"/>
</dbReference>
<organism evidence="11 12">
    <name type="scientific">Elsinoe batatas</name>
    <dbReference type="NCBI Taxonomy" id="2601811"/>
    <lineage>
        <taxon>Eukaryota</taxon>
        <taxon>Fungi</taxon>
        <taxon>Dikarya</taxon>
        <taxon>Ascomycota</taxon>
        <taxon>Pezizomycotina</taxon>
        <taxon>Dothideomycetes</taxon>
        <taxon>Dothideomycetidae</taxon>
        <taxon>Myriangiales</taxon>
        <taxon>Elsinoaceae</taxon>
        <taxon>Elsinoe</taxon>
    </lineage>
</organism>
<evidence type="ECO:0000313" key="11">
    <source>
        <dbReference type="EMBL" id="KAG8631034.1"/>
    </source>
</evidence>
<dbReference type="OrthoDB" id="9332038at2759"/>
<dbReference type="InterPro" id="IPR000719">
    <property type="entry name" value="Prot_kinase_dom"/>
</dbReference>
<feature type="compositionally biased region" description="Basic and acidic residues" evidence="9">
    <location>
        <begin position="147"/>
        <end position="182"/>
    </location>
</feature>
<comment type="similarity">
    <text evidence="7">Belongs to the protein kinase superfamily. CMGC Ser/Thr protein kinase family.</text>
</comment>
<evidence type="ECO:0000256" key="7">
    <source>
        <dbReference type="ARBA" id="ARBA00023596"/>
    </source>
</evidence>
<dbReference type="GO" id="GO:0004674">
    <property type="term" value="F:protein serine/threonine kinase activity"/>
    <property type="evidence" value="ECO:0007669"/>
    <property type="project" value="UniProtKB-KW"/>
</dbReference>
<keyword evidence="3" id="KW-0808">Transferase</keyword>
<evidence type="ECO:0000259" key="10">
    <source>
        <dbReference type="PROSITE" id="PS50011"/>
    </source>
</evidence>
<dbReference type="EC" id="2.7.11.1" evidence="1"/>
<feature type="binding site" evidence="8">
    <location>
        <position position="475"/>
    </location>
    <ligand>
        <name>ATP</name>
        <dbReference type="ChEBI" id="CHEBI:30616"/>
    </ligand>
</feature>
<feature type="domain" description="Protein kinase" evidence="10">
    <location>
        <begin position="442"/>
        <end position="760"/>
    </location>
</feature>
<feature type="compositionally biased region" description="Basic and acidic residues" evidence="9">
    <location>
        <begin position="83"/>
        <end position="119"/>
    </location>
</feature>
<feature type="compositionally biased region" description="Basic and acidic residues" evidence="9">
    <location>
        <begin position="22"/>
        <end position="33"/>
    </location>
</feature>
<gene>
    <name evidence="11" type="ORF">KVT40_000174</name>
</gene>
<dbReference type="AlphaFoldDB" id="A0A8K0PMG8"/>
<keyword evidence="2" id="KW-0723">Serine/threonine-protein kinase</keyword>
<dbReference type="EMBL" id="JAESVG020000001">
    <property type="protein sequence ID" value="KAG8631034.1"/>
    <property type="molecule type" value="Genomic_DNA"/>
</dbReference>
<dbReference type="FunFam" id="1.10.510.10:FF:000078">
    <property type="entry name" value="Serine/threonine-protein kinase PRP4 homolog"/>
    <property type="match status" value="1"/>
</dbReference>
<evidence type="ECO:0000256" key="2">
    <source>
        <dbReference type="ARBA" id="ARBA00022527"/>
    </source>
</evidence>
<reference evidence="11" key="1">
    <citation type="submission" date="2021-07" db="EMBL/GenBank/DDBJ databases">
        <title>Elsinoe batatas strain:CRI-CJ2 Genome sequencing and assembly.</title>
        <authorList>
            <person name="Huang L."/>
        </authorList>
    </citation>
    <scope>NUCLEOTIDE SEQUENCE</scope>
    <source>
        <strain evidence="11">CRI-CJ2</strain>
    </source>
</reference>
<dbReference type="SUPFAM" id="SSF56112">
    <property type="entry name" value="Protein kinase-like (PK-like)"/>
    <property type="match status" value="1"/>
</dbReference>
<comment type="caution">
    <text evidence="11">The sequence shown here is derived from an EMBL/GenBank/DDBJ whole genome shotgun (WGS) entry which is preliminary data.</text>
</comment>
<sequence>MGYSSASEGEIVETKATTTQKSGREQKINGHDRPRSHKSGSARPLFSDHESDGLDYDDCSASSRAGSPDRRRYDQGSQGLKRRYPDDDRDREYSDPRRFKVHYEDVQGRGGGHGHDSRRNGRRGSNHNDKYDRRSYDDHVGSSTTYRDARGYDLHPAASKERSKLDPHDRTAVKQKTAENVRSDPGLTSRSEKPLLGGGSAEGAQQDVVEDVEPAQQKDEAAMIEERRKRREAMRAKHNRDTPLVQKVLQANATTVQSTATPTDMAILPKDSTTSTPGTPSSPMPASPQSTSPSTPLANSPGSPFEIAVLDDAELANNASKHNVGTEEEEGPSAADYDPSMDMQEDRVLSKHANEISSAYKDVNNGVAERSVKQTDDDEGFDMFADDVEIESPTAVSKPEDDGIQAVSGLKGKQLDQSMLDDWDDPDGYYRIILGELLDKRYQVHSNLGKGVFSAVVRATDNRSGNTVAIKVIRKQESMYRAGLKEIHTLEKLAEADPEDKRHVIRLERHFMHKGHLCMVFENLSINLREVLKKFGRDVGINIKAVRAYAQQIFLGLSLLKKCEIIHADLKPDNVLVNENRSQLKIADLGSAFDAQDSEVTDTLVSRFYRGPEIMLGLKGDYALDMWSIGCTLFELYTGRILFTGGSNNQMLKSIMECRGKIPNRVLKRAEYWDQHFEPNGTFLSQEYDPVTRKDVVRPMNIVRTVPNKEIRARVFASAKNLSIAETKELNLFSDLLEKCLAIDPGRRISPNEALRHGFINRSAAQPVPAAKAR</sequence>
<dbReference type="InterPro" id="IPR011009">
    <property type="entry name" value="Kinase-like_dom_sf"/>
</dbReference>
<evidence type="ECO:0000256" key="4">
    <source>
        <dbReference type="ARBA" id="ARBA00022741"/>
    </source>
</evidence>
<evidence type="ECO:0000256" key="1">
    <source>
        <dbReference type="ARBA" id="ARBA00012513"/>
    </source>
</evidence>
<evidence type="ECO:0000256" key="6">
    <source>
        <dbReference type="ARBA" id="ARBA00022840"/>
    </source>
</evidence>
<feature type="compositionally biased region" description="Polar residues" evidence="9">
    <location>
        <begin position="249"/>
        <end position="262"/>
    </location>
</feature>
<keyword evidence="4 8" id="KW-0547">Nucleotide-binding</keyword>
<dbReference type="PROSITE" id="PS00107">
    <property type="entry name" value="PROTEIN_KINASE_ATP"/>
    <property type="match status" value="1"/>
</dbReference>
<dbReference type="Gene3D" id="1.10.510.10">
    <property type="entry name" value="Transferase(Phosphotransferase) domain 1"/>
    <property type="match status" value="1"/>
</dbReference>
<proteinExistence type="inferred from homology"/>
<dbReference type="PROSITE" id="PS00108">
    <property type="entry name" value="PROTEIN_KINASE_ST"/>
    <property type="match status" value="1"/>
</dbReference>
<dbReference type="PANTHER" id="PTHR24058">
    <property type="entry name" value="DUAL SPECIFICITY PROTEIN KINASE"/>
    <property type="match status" value="1"/>
</dbReference>
<keyword evidence="12" id="KW-1185">Reference proteome</keyword>
<dbReference type="GO" id="GO:0045292">
    <property type="term" value="P:mRNA cis splicing, via spliceosome"/>
    <property type="evidence" value="ECO:0007669"/>
    <property type="project" value="InterPro"/>
</dbReference>
<feature type="compositionally biased region" description="Basic and acidic residues" evidence="9">
    <location>
        <begin position="216"/>
        <end position="241"/>
    </location>
</feature>
<evidence type="ECO:0000256" key="9">
    <source>
        <dbReference type="SAM" id="MobiDB-lite"/>
    </source>
</evidence>
<dbReference type="PROSITE" id="PS50011">
    <property type="entry name" value="PROTEIN_KINASE_DOM"/>
    <property type="match status" value="1"/>
</dbReference>
<dbReference type="PANTHER" id="PTHR24058:SF103">
    <property type="entry name" value="SERINE_THREONINE-PROTEIN KINASE PRP4 HOMOLOG"/>
    <property type="match status" value="1"/>
</dbReference>
<dbReference type="CDD" id="cd14135">
    <property type="entry name" value="STKc_PRP4"/>
    <property type="match status" value="1"/>
</dbReference>
<name>A0A8K0PMG8_9PEZI</name>
<dbReference type="Gene3D" id="3.30.200.20">
    <property type="entry name" value="Phosphorylase Kinase, domain 1"/>
    <property type="match status" value="1"/>
</dbReference>
<dbReference type="Proteomes" id="UP000809789">
    <property type="component" value="Unassembled WGS sequence"/>
</dbReference>
<feature type="compositionally biased region" description="Basic and acidic residues" evidence="9">
    <location>
        <begin position="126"/>
        <end position="140"/>
    </location>
</feature>
<keyword evidence="5" id="KW-0418">Kinase</keyword>
<dbReference type="Pfam" id="PF00069">
    <property type="entry name" value="Pkinase"/>
    <property type="match status" value="1"/>
</dbReference>
<feature type="compositionally biased region" description="Low complexity" evidence="9">
    <location>
        <begin position="287"/>
        <end position="296"/>
    </location>
</feature>
<evidence type="ECO:0000256" key="3">
    <source>
        <dbReference type="ARBA" id="ARBA00022679"/>
    </source>
</evidence>
<evidence type="ECO:0000256" key="5">
    <source>
        <dbReference type="ARBA" id="ARBA00022777"/>
    </source>
</evidence>
<dbReference type="SMART" id="SM00220">
    <property type="entry name" value="S_TKc"/>
    <property type="match status" value="1"/>
</dbReference>
<keyword evidence="6 8" id="KW-0067">ATP-binding</keyword>
<feature type="region of interest" description="Disordered" evidence="9">
    <location>
        <begin position="1"/>
        <end position="340"/>
    </location>
</feature>
<evidence type="ECO:0000256" key="8">
    <source>
        <dbReference type="PROSITE-ProRule" id="PRU10141"/>
    </source>
</evidence>
<dbReference type="GO" id="GO:0005524">
    <property type="term" value="F:ATP binding"/>
    <property type="evidence" value="ECO:0007669"/>
    <property type="project" value="UniProtKB-UniRule"/>
</dbReference>
<evidence type="ECO:0000313" key="12">
    <source>
        <dbReference type="Proteomes" id="UP000809789"/>
    </source>
</evidence>
<dbReference type="InterPro" id="IPR017441">
    <property type="entry name" value="Protein_kinase_ATP_BS"/>
</dbReference>
<dbReference type="InterPro" id="IPR044092">
    <property type="entry name" value="STKc_PRP4"/>
</dbReference>
<accession>A0A8K0PMG8</accession>
<protein>
    <recommendedName>
        <fullName evidence="1">non-specific serine/threonine protein kinase</fullName>
        <ecNumber evidence="1">2.7.11.1</ecNumber>
    </recommendedName>
</protein>
<dbReference type="InterPro" id="IPR008271">
    <property type="entry name" value="Ser/Thr_kinase_AS"/>
</dbReference>